<organism evidence="2 3">
    <name type="scientific">Rhizobium rhizogenes NBRC 13257</name>
    <dbReference type="NCBI Taxonomy" id="1220581"/>
    <lineage>
        <taxon>Bacteria</taxon>
        <taxon>Pseudomonadati</taxon>
        <taxon>Pseudomonadota</taxon>
        <taxon>Alphaproteobacteria</taxon>
        <taxon>Hyphomicrobiales</taxon>
        <taxon>Rhizobiaceae</taxon>
        <taxon>Rhizobium/Agrobacterium group</taxon>
        <taxon>Rhizobium</taxon>
    </lineage>
</organism>
<gene>
    <name evidence="2" type="ORF">RRH01S_13_01350</name>
</gene>
<reference evidence="2 3" key="1">
    <citation type="submission" date="2014-05" db="EMBL/GenBank/DDBJ databases">
        <title>Whole genome shotgun sequence of Rhizobium rhizogenes NBRC 13257.</title>
        <authorList>
            <person name="Katano-Makiyama Y."/>
            <person name="Hosoyama A."/>
            <person name="Hashimoto M."/>
            <person name="Hosoyama Y."/>
            <person name="Noguchi M."/>
            <person name="Tsuchikane K."/>
            <person name="Kimura A."/>
            <person name="Ohji S."/>
            <person name="Ichikawa N."/>
            <person name="Yamazoe A."/>
            <person name="Fujita N."/>
        </authorList>
    </citation>
    <scope>NUCLEOTIDE SEQUENCE [LARGE SCALE GENOMIC DNA]</scope>
    <source>
        <strain evidence="2 3">NBRC 13257</strain>
    </source>
</reference>
<comment type="caution">
    <text evidence="2">The sequence shown here is derived from an EMBL/GenBank/DDBJ whole genome shotgun (WGS) entry which is preliminary data.</text>
</comment>
<name>A0AA87QF45_RHIRH</name>
<dbReference type="Gene3D" id="3.40.50.150">
    <property type="entry name" value="Vaccinia Virus protein VP39"/>
    <property type="match status" value="1"/>
</dbReference>
<evidence type="ECO:0000313" key="3">
    <source>
        <dbReference type="Proteomes" id="UP000026941"/>
    </source>
</evidence>
<evidence type="ECO:0000313" key="2">
    <source>
        <dbReference type="EMBL" id="GAJ95774.1"/>
    </source>
</evidence>
<dbReference type="Proteomes" id="UP000026941">
    <property type="component" value="Unassembled WGS sequence"/>
</dbReference>
<sequence length="247" mass="28412">MHAAQKESVYFSYRGYCPICEAEAVFTSKNEWFRDNLKCETCEGGSRPRARALALILTEMRPNWRDLAIHESSPAPEGISLKLKREASAYVASQYYPDHPFGSTIDGFQNEDLERQTFADHVFDVVVTLDVMEHVYRPDLVFSEVFRTLKPGGLYLCTFPVRKYQVDGWERRFTKSDDGETIHHKEPEIHGNPIDGSGSIVTVDYGYDIHQQIARWAPFDVRVHRFSDRLHGIIGEYTEVFACKKPL</sequence>
<feature type="domain" description="Methyltransferase type 11" evidence="1">
    <location>
        <begin position="101"/>
        <end position="156"/>
    </location>
</feature>
<accession>A0AA87QF45</accession>
<dbReference type="GO" id="GO:0008757">
    <property type="term" value="F:S-adenosylmethionine-dependent methyltransferase activity"/>
    <property type="evidence" value="ECO:0007669"/>
    <property type="project" value="InterPro"/>
</dbReference>
<dbReference type="RefSeq" id="WP_042475277.1">
    <property type="nucleotide sequence ID" value="NZ_BAYX01000013.1"/>
</dbReference>
<protein>
    <recommendedName>
        <fullName evidence="1">Methyltransferase type 11 domain-containing protein</fullName>
    </recommendedName>
</protein>
<dbReference type="SUPFAM" id="SSF53335">
    <property type="entry name" value="S-adenosyl-L-methionine-dependent methyltransferases"/>
    <property type="match status" value="1"/>
</dbReference>
<dbReference type="InterPro" id="IPR013216">
    <property type="entry name" value="Methyltransf_11"/>
</dbReference>
<dbReference type="EMBL" id="BAYX01000013">
    <property type="protein sequence ID" value="GAJ95774.1"/>
    <property type="molecule type" value="Genomic_DNA"/>
</dbReference>
<dbReference type="AlphaFoldDB" id="A0AA87QF45"/>
<dbReference type="CDD" id="cd02440">
    <property type="entry name" value="AdoMet_MTases"/>
    <property type="match status" value="1"/>
</dbReference>
<dbReference type="InterPro" id="IPR029063">
    <property type="entry name" value="SAM-dependent_MTases_sf"/>
</dbReference>
<proteinExistence type="predicted"/>
<dbReference type="Pfam" id="PF08241">
    <property type="entry name" value="Methyltransf_11"/>
    <property type="match status" value="1"/>
</dbReference>
<evidence type="ECO:0000259" key="1">
    <source>
        <dbReference type="Pfam" id="PF08241"/>
    </source>
</evidence>